<protein>
    <submittedName>
        <fullName evidence="3">Uncharacterized protein</fullName>
    </submittedName>
</protein>
<feature type="transmembrane region" description="Helical" evidence="1">
    <location>
        <begin position="33"/>
        <end position="56"/>
    </location>
</feature>
<feature type="transmembrane region" description="Helical" evidence="1">
    <location>
        <begin position="123"/>
        <end position="149"/>
    </location>
</feature>
<sequence length="228" mass="25437">MWSWTTEIFILAGFQIFAYFISMPFSSSKQKPLMIVTIFAGFLAISLQVLPSGIFYNLLLQISKFVTLLLDHFVLFFVLNFCLPSLKTPVSDAPPSASAATATFRTAKTHPNTLESARLRAKLLAVAEGFACFSRTLGVFFVLEIPFFFFTPTEDVGKPNSTVGQPPKMLLCAICYATELMVLIVGNAICCKWPSNLQPPRLSTDDKNRPILRLEAGNRYRTPRPQQP</sequence>
<keyword evidence="1" id="KW-0472">Membrane</keyword>
<evidence type="ECO:0000256" key="1">
    <source>
        <dbReference type="SAM" id="Phobius"/>
    </source>
</evidence>
<keyword evidence="2" id="KW-1185">Reference proteome</keyword>
<proteinExistence type="predicted"/>
<name>A0A914C9K9_9BILA</name>
<feature type="transmembrane region" description="Helical" evidence="1">
    <location>
        <begin position="6"/>
        <end position="26"/>
    </location>
</feature>
<feature type="transmembrane region" description="Helical" evidence="1">
    <location>
        <begin position="62"/>
        <end position="83"/>
    </location>
</feature>
<dbReference type="Proteomes" id="UP000887540">
    <property type="component" value="Unplaced"/>
</dbReference>
<feature type="transmembrane region" description="Helical" evidence="1">
    <location>
        <begin position="169"/>
        <end position="191"/>
    </location>
</feature>
<evidence type="ECO:0000313" key="3">
    <source>
        <dbReference type="WBParaSite" id="ACRNAN_Path_662.g2489.t1"/>
    </source>
</evidence>
<dbReference type="WBParaSite" id="ACRNAN_Path_662.g2489.t1">
    <property type="protein sequence ID" value="ACRNAN_Path_662.g2489.t1"/>
    <property type="gene ID" value="ACRNAN_Path_662.g2489"/>
</dbReference>
<reference evidence="3" key="1">
    <citation type="submission" date="2022-11" db="UniProtKB">
        <authorList>
            <consortium name="WormBaseParasite"/>
        </authorList>
    </citation>
    <scope>IDENTIFICATION</scope>
</reference>
<accession>A0A914C9K9</accession>
<keyword evidence="1" id="KW-1133">Transmembrane helix</keyword>
<organism evidence="2 3">
    <name type="scientific">Acrobeloides nanus</name>
    <dbReference type="NCBI Taxonomy" id="290746"/>
    <lineage>
        <taxon>Eukaryota</taxon>
        <taxon>Metazoa</taxon>
        <taxon>Ecdysozoa</taxon>
        <taxon>Nematoda</taxon>
        <taxon>Chromadorea</taxon>
        <taxon>Rhabditida</taxon>
        <taxon>Tylenchina</taxon>
        <taxon>Cephalobomorpha</taxon>
        <taxon>Cephaloboidea</taxon>
        <taxon>Cephalobidae</taxon>
        <taxon>Acrobeloides</taxon>
    </lineage>
</organism>
<evidence type="ECO:0000313" key="2">
    <source>
        <dbReference type="Proteomes" id="UP000887540"/>
    </source>
</evidence>
<dbReference type="AlphaFoldDB" id="A0A914C9K9"/>
<keyword evidence="1" id="KW-0812">Transmembrane</keyword>